<dbReference type="Proteomes" id="UP000824782">
    <property type="component" value="Unassembled WGS sequence"/>
</dbReference>
<dbReference type="InterPro" id="IPR042219">
    <property type="entry name" value="AAA_lid_11_sf"/>
</dbReference>
<keyword evidence="3" id="KW-1185">Reference proteome</keyword>
<dbReference type="GO" id="GO:0007018">
    <property type="term" value="P:microtubule-based movement"/>
    <property type="evidence" value="ECO:0007669"/>
    <property type="project" value="InterPro"/>
</dbReference>
<dbReference type="GO" id="GO:0030286">
    <property type="term" value="C:dynein complex"/>
    <property type="evidence" value="ECO:0007669"/>
    <property type="project" value="InterPro"/>
</dbReference>
<evidence type="ECO:0000313" key="3">
    <source>
        <dbReference type="Proteomes" id="UP000824782"/>
    </source>
</evidence>
<dbReference type="PANTHER" id="PTHR45703">
    <property type="entry name" value="DYNEIN HEAVY CHAIN"/>
    <property type="match status" value="1"/>
</dbReference>
<evidence type="ECO:0000313" key="2">
    <source>
        <dbReference type="EMBL" id="KAG8538132.1"/>
    </source>
</evidence>
<comment type="caution">
    <text evidence="2">The sequence shown here is derived from an EMBL/GenBank/DDBJ whole genome shotgun (WGS) entry which is preliminary data.</text>
</comment>
<proteinExistence type="predicted"/>
<protein>
    <recommendedName>
        <fullName evidence="1">Dynein heavy chain AAA lid domain-containing protein</fullName>
    </recommendedName>
</protein>
<feature type="domain" description="Dynein heavy chain AAA lid" evidence="1">
    <location>
        <begin position="48"/>
        <end position="134"/>
    </location>
</feature>
<reference evidence="2" key="1">
    <citation type="thesis" date="2020" institute="ProQuest LLC" country="789 East Eisenhower Parkway, Ann Arbor, MI, USA">
        <title>Comparative Genomics and Chromosome Evolution.</title>
        <authorList>
            <person name="Mudd A.B."/>
        </authorList>
    </citation>
    <scope>NUCLEOTIDE SEQUENCE</scope>
    <source>
        <strain evidence="2">237g6f4</strain>
        <tissue evidence="2">Blood</tissue>
    </source>
</reference>
<name>A0AAV6YLU1_ENGPU</name>
<dbReference type="InterPro" id="IPR041658">
    <property type="entry name" value="AAA_lid_11"/>
</dbReference>
<dbReference type="AlphaFoldDB" id="A0AAV6YLU1"/>
<dbReference type="Gene3D" id="1.10.8.720">
    <property type="entry name" value="Region D6 of dynein motor"/>
    <property type="match status" value="1"/>
</dbReference>
<dbReference type="GO" id="GO:0045505">
    <property type="term" value="F:dynein intermediate chain binding"/>
    <property type="evidence" value="ECO:0007669"/>
    <property type="project" value="InterPro"/>
</dbReference>
<dbReference type="PANTHER" id="PTHR45703:SF36">
    <property type="entry name" value="DYNEIN HEAVY CHAIN, CYTOPLASMIC"/>
    <property type="match status" value="1"/>
</dbReference>
<gene>
    <name evidence="2" type="ORF">GDO81_023246</name>
</gene>
<dbReference type="GO" id="GO:0051959">
    <property type="term" value="F:dynein light intermediate chain binding"/>
    <property type="evidence" value="ECO:0007669"/>
    <property type="project" value="InterPro"/>
</dbReference>
<evidence type="ECO:0000259" key="1">
    <source>
        <dbReference type="Pfam" id="PF18198"/>
    </source>
</evidence>
<feature type="non-terminal residue" evidence="2">
    <location>
        <position position="156"/>
    </location>
</feature>
<accession>A0AAV6YLU1</accession>
<sequence length="156" mass="17482">MTLVLFSLEVALRCGPRFAPCALRFTLRDFLLRSCLDVVEDLGEKNPLTLRLLILHSVLLLRQEYSPYVQRHTYCWRQKDLRNALQAVRTVMAQCKDWDQALPFITGAIIYGGHILEEDDVRSVTAVAQHCLQEPHHGSGRGLSHVMSALVAGGGS</sequence>
<dbReference type="InterPro" id="IPR026983">
    <property type="entry name" value="DHC"/>
</dbReference>
<dbReference type="Pfam" id="PF18198">
    <property type="entry name" value="AAA_lid_11"/>
    <property type="match status" value="1"/>
</dbReference>
<organism evidence="2 3">
    <name type="scientific">Engystomops pustulosus</name>
    <name type="common">Tungara frog</name>
    <name type="synonym">Physalaemus pustulosus</name>
    <dbReference type="NCBI Taxonomy" id="76066"/>
    <lineage>
        <taxon>Eukaryota</taxon>
        <taxon>Metazoa</taxon>
        <taxon>Chordata</taxon>
        <taxon>Craniata</taxon>
        <taxon>Vertebrata</taxon>
        <taxon>Euteleostomi</taxon>
        <taxon>Amphibia</taxon>
        <taxon>Batrachia</taxon>
        <taxon>Anura</taxon>
        <taxon>Neobatrachia</taxon>
        <taxon>Hyloidea</taxon>
        <taxon>Leptodactylidae</taxon>
        <taxon>Leiuperinae</taxon>
        <taxon>Engystomops</taxon>
    </lineage>
</organism>
<dbReference type="EMBL" id="WNYA01023661">
    <property type="protein sequence ID" value="KAG8538132.1"/>
    <property type="molecule type" value="Genomic_DNA"/>
</dbReference>